<name>A0A0E9PPT0_ANGAN</name>
<organism evidence="1">
    <name type="scientific">Anguilla anguilla</name>
    <name type="common">European freshwater eel</name>
    <name type="synonym">Muraena anguilla</name>
    <dbReference type="NCBI Taxonomy" id="7936"/>
    <lineage>
        <taxon>Eukaryota</taxon>
        <taxon>Metazoa</taxon>
        <taxon>Chordata</taxon>
        <taxon>Craniata</taxon>
        <taxon>Vertebrata</taxon>
        <taxon>Euteleostomi</taxon>
        <taxon>Actinopterygii</taxon>
        <taxon>Neopterygii</taxon>
        <taxon>Teleostei</taxon>
        <taxon>Anguilliformes</taxon>
        <taxon>Anguillidae</taxon>
        <taxon>Anguilla</taxon>
    </lineage>
</organism>
<dbReference type="EMBL" id="GBXM01101926">
    <property type="protein sequence ID" value="JAH06651.1"/>
    <property type="molecule type" value="Transcribed_RNA"/>
</dbReference>
<sequence length="26" mass="2833">MLVFIPTSTAIIRCFSCFRAGVSSLI</sequence>
<evidence type="ECO:0000313" key="1">
    <source>
        <dbReference type="EMBL" id="JAH06651.1"/>
    </source>
</evidence>
<accession>A0A0E9PPT0</accession>
<proteinExistence type="predicted"/>
<protein>
    <submittedName>
        <fullName evidence="1">Uncharacterized protein</fullName>
    </submittedName>
</protein>
<reference evidence="1" key="2">
    <citation type="journal article" date="2015" name="Fish Shellfish Immunol.">
        <title>Early steps in the European eel (Anguilla anguilla)-Vibrio vulnificus interaction in the gills: Role of the RtxA13 toxin.</title>
        <authorList>
            <person name="Callol A."/>
            <person name="Pajuelo D."/>
            <person name="Ebbesson L."/>
            <person name="Teles M."/>
            <person name="MacKenzie S."/>
            <person name="Amaro C."/>
        </authorList>
    </citation>
    <scope>NUCLEOTIDE SEQUENCE</scope>
</reference>
<reference evidence="1" key="1">
    <citation type="submission" date="2014-11" db="EMBL/GenBank/DDBJ databases">
        <authorList>
            <person name="Amaro Gonzalez C."/>
        </authorList>
    </citation>
    <scope>NUCLEOTIDE SEQUENCE</scope>
</reference>
<dbReference type="AlphaFoldDB" id="A0A0E9PPT0"/>